<keyword evidence="1" id="KW-1133">Transmembrane helix</keyword>
<dbReference type="Pfam" id="PF11151">
    <property type="entry name" value="DUF2929"/>
    <property type="match status" value="1"/>
</dbReference>
<evidence type="ECO:0000313" key="3">
    <source>
        <dbReference type="Proteomes" id="UP000218887"/>
    </source>
</evidence>
<dbReference type="OrthoDB" id="2440739at2"/>
<feature type="transmembrane region" description="Helical" evidence="1">
    <location>
        <begin position="32"/>
        <end position="53"/>
    </location>
</feature>
<dbReference type="AlphaFoldDB" id="A0A2A2IC57"/>
<comment type="caution">
    <text evidence="2">The sequence shown here is derived from an EMBL/GenBank/DDBJ whole genome shotgun (WGS) entry which is preliminary data.</text>
</comment>
<evidence type="ECO:0000256" key="1">
    <source>
        <dbReference type="SAM" id="Phobius"/>
    </source>
</evidence>
<reference evidence="2 3" key="1">
    <citation type="submission" date="2017-08" db="EMBL/GenBank/DDBJ databases">
        <title>Virgibacillus indicus sp. nov. and Virgibacillus profoundi sp. nov, two moderately halophilic bacteria isolated from marine sediment by using the Microfluidic Streak Plate.</title>
        <authorList>
            <person name="Xu B."/>
            <person name="Hu B."/>
            <person name="Wang J."/>
            <person name="Zhu Y."/>
            <person name="Huang L."/>
            <person name="Du W."/>
            <person name="Huang Y."/>
        </authorList>
    </citation>
    <scope>NUCLEOTIDE SEQUENCE [LARGE SCALE GENOMIC DNA]</scope>
    <source>
        <strain evidence="2 3">IO3-P3-H5</strain>
    </source>
</reference>
<organism evidence="2 3">
    <name type="scientific">Virgibacillus profundi</name>
    <dbReference type="NCBI Taxonomy" id="2024555"/>
    <lineage>
        <taxon>Bacteria</taxon>
        <taxon>Bacillati</taxon>
        <taxon>Bacillota</taxon>
        <taxon>Bacilli</taxon>
        <taxon>Bacillales</taxon>
        <taxon>Bacillaceae</taxon>
        <taxon>Virgibacillus</taxon>
    </lineage>
</organism>
<keyword evidence="3" id="KW-1185">Reference proteome</keyword>
<dbReference type="InterPro" id="IPR021324">
    <property type="entry name" value="DUF2929"/>
</dbReference>
<name>A0A2A2IC57_9BACI</name>
<dbReference type="EMBL" id="NPOA01000008">
    <property type="protein sequence ID" value="PAV29207.1"/>
    <property type="molecule type" value="Genomic_DNA"/>
</dbReference>
<proteinExistence type="predicted"/>
<evidence type="ECO:0000313" key="2">
    <source>
        <dbReference type="EMBL" id="PAV29207.1"/>
    </source>
</evidence>
<accession>A0A2A2IC57</accession>
<keyword evidence="1" id="KW-0812">Transmembrane</keyword>
<gene>
    <name evidence="2" type="ORF">CIL05_12480</name>
</gene>
<protein>
    <submittedName>
        <fullName evidence="2">DUF2929 domain-containing protein</fullName>
    </submittedName>
</protein>
<dbReference type="Proteomes" id="UP000218887">
    <property type="component" value="Unassembled WGS sequence"/>
</dbReference>
<keyword evidence="1" id="KW-0472">Membrane</keyword>
<sequence length="60" mass="6442">MRYIVTIIWAVLISAVISYVLASMAGNEFSMMGTFVVTGLFIVAVAILGDGILKEEKSNS</sequence>
<dbReference type="RefSeq" id="WP_095655878.1">
    <property type="nucleotide sequence ID" value="NZ_NPOA01000008.1"/>
</dbReference>